<protein>
    <submittedName>
        <fullName evidence="1">Unannotated protein</fullName>
    </submittedName>
</protein>
<proteinExistence type="predicted"/>
<sequence length="112" mass="12143">MLRPDLITETSLVLETATSTLASDFQLRAANSPTFIRSSAITHCEISTTSLLRAPKNPIFPPGETAKSIRVRQCNPSVGSTSLTSKSNPSKGKSIFPIRINCSFMISAFNLR</sequence>
<dbReference type="EMBL" id="CAEZSS010000058">
    <property type="protein sequence ID" value="CAB4544682.1"/>
    <property type="molecule type" value="Genomic_DNA"/>
</dbReference>
<gene>
    <name evidence="1" type="ORF">UFOPK1505_00414</name>
</gene>
<organism evidence="1">
    <name type="scientific">freshwater metagenome</name>
    <dbReference type="NCBI Taxonomy" id="449393"/>
    <lineage>
        <taxon>unclassified sequences</taxon>
        <taxon>metagenomes</taxon>
        <taxon>ecological metagenomes</taxon>
    </lineage>
</organism>
<evidence type="ECO:0000313" key="1">
    <source>
        <dbReference type="EMBL" id="CAB4544682.1"/>
    </source>
</evidence>
<accession>A0A6J6BZX2</accession>
<dbReference type="AlphaFoldDB" id="A0A6J6BZX2"/>
<reference evidence="1" key="1">
    <citation type="submission" date="2020-05" db="EMBL/GenBank/DDBJ databases">
        <authorList>
            <person name="Chiriac C."/>
            <person name="Salcher M."/>
            <person name="Ghai R."/>
            <person name="Kavagutti S V."/>
        </authorList>
    </citation>
    <scope>NUCLEOTIDE SEQUENCE</scope>
</reference>
<name>A0A6J6BZX2_9ZZZZ</name>